<organism evidence="2 3">
    <name type="scientific">Pseudoneurospora amorphoporcata</name>
    <dbReference type="NCBI Taxonomy" id="241081"/>
    <lineage>
        <taxon>Eukaryota</taxon>
        <taxon>Fungi</taxon>
        <taxon>Dikarya</taxon>
        <taxon>Ascomycota</taxon>
        <taxon>Pezizomycotina</taxon>
        <taxon>Sordariomycetes</taxon>
        <taxon>Sordariomycetidae</taxon>
        <taxon>Sordariales</taxon>
        <taxon>Sordariaceae</taxon>
        <taxon>Pseudoneurospora</taxon>
    </lineage>
</organism>
<evidence type="ECO:0008006" key="4">
    <source>
        <dbReference type="Google" id="ProtNLM"/>
    </source>
</evidence>
<gene>
    <name evidence="2" type="ORF">QBC32DRAFT_372789</name>
</gene>
<dbReference type="AlphaFoldDB" id="A0AAN6SDB0"/>
<dbReference type="EMBL" id="MU859216">
    <property type="protein sequence ID" value="KAK3949400.1"/>
    <property type="molecule type" value="Genomic_DNA"/>
</dbReference>
<feature type="signal peptide" evidence="1">
    <location>
        <begin position="1"/>
        <end position="22"/>
    </location>
</feature>
<reference evidence="2" key="2">
    <citation type="submission" date="2023-06" db="EMBL/GenBank/DDBJ databases">
        <authorList>
            <consortium name="Lawrence Berkeley National Laboratory"/>
            <person name="Mondo S.J."/>
            <person name="Hensen N."/>
            <person name="Bonometti L."/>
            <person name="Westerberg I."/>
            <person name="Brannstrom I.O."/>
            <person name="Guillou S."/>
            <person name="Cros-Aarteil S."/>
            <person name="Calhoun S."/>
            <person name="Haridas S."/>
            <person name="Kuo A."/>
            <person name="Pangilinan J."/>
            <person name="Riley R."/>
            <person name="Labutti K."/>
            <person name="Andreopoulos B."/>
            <person name="Lipzen A."/>
            <person name="Chen C."/>
            <person name="Yanf M."/>
            <person name="Daum C."/>
            <person name="Ng V."/>
            <person name="Clum A."/>
            <person name="Steindorff A."/>
            <person name="Ohm R."/>
            <person name="Martin F."/>
            <person name="Silar P."/>
            <person name="Natvig D."/>
            <person name="Lalanne C."/>
            <person name="Gautier V."/>
            <person name="Ament-Velasquez S.L."/>
            <person name="Kruys A."/>
            <person name="Hutchinson M.I."/>
            <person name="Powell A.J."/>
            <person name="Barry K."/>
            <person name="Miller A.N."/>
            <person name="Grigoriev I.V."/>
            <person name="Debuchy R."/>
            <person name="Gladieux P."/>
            <person name="Thoren M.H."/>
            <person name="Johannesson H."/>
        </authorList>
    </citation>
    <scope>NUCLEOTIDE SEQUENCE</scope>
    <source>
        <strain evidence="2">CBS 626.80</strain>
    </source>
</reference>
<evidence type="ECO:0000313" key="3">
    <source>
        <dbReference type="Proteomes" id="UP001303222"/>
    </source>
</evidence>
<comment type="caution">
    <text evidence="2">The sequence shown here is derived from an EMBL/GenBank/DDBJ whole genome shotgun (WGS) entry which is preliminary data.</text>
</comment>
<dbReference type="PANTHER" id="PTHR35605:SF1">
    <property type="entry name" value="ECP2 EFFECTOR PROTEIN DOMAIN-CONTAINING PROTEIN-RELATED"/>
    <property type="match status" value="1"/>
</dbReference>
<keyword evidence="1" id="KW-0732">Signal</keyword>
<evidence type="ECO:0000256" key="1">
    <source>
        <dbReference type="SAM" id="SignalP"/>
    </source>
</evidence>
<dbReference type="Proteomes" id="UP001303222">
    <property type="component" value="Unassembled WGS sequence"/>
</dbReference>
<feature type="chain" id="PRO_5042975467" description="Ecp2 effector protein domain-containing protein" evidence="1">
    <location>
        <begin position="23"/>
        <end position="176"/>
    </location>
</feature>
<keyword evidence="3" id="KW-1185">Reference proteome</keyword>
<accession>A0AAN6SDB0</accession>
<protein>
    <recommendedName>
        <fullName evidence="4">Ecp2 effector protein domain-containing protein</fullName>
    </recommendedName>
</protein>
<dbReference type="PANTHER" id="PTHR35605">
    <property type="entry name" value="ECP2 EFFECTOR PROTEIN DOMAIN-CONTAINING PROTEIN-RELATED"/>
    <property type="match status" value="1"/>
</dbReference>
<sequence length="176" mass="19747">MLLSNIVVGGVFAILQILPASALPGRTSAAAAWRNATSSSTMLQPERRSSFVDVDRVDCFDEWWKTGVDVKHETWRAQIKEGIQYLKETVSGHNPELGPGICDRVSCSWNSAIIWCNEDPMNSKELPGYSTIAEAAEIIVDRCNKGDPNDEEHNYHIMGRLFMKDHWSVTIHLDKC</sequence>
<reference evidence="2" key="1">
    <citation type="journal article" date="2023" name="Mol. Phylogenet. Evol.">
        <title>Genome-scale phylogeny and comparative genomics of the fungal order Sordariales.</title>
        <authorList>
            <person name="Hensen N."/>
            <person name="Bonometti L."/>
            <person name="Westerberg I."/>
            <person name="Brannstrom I.O."/>
            <person name="Guillou S."/>
            <person name="Cros-Aarteil S."/>
            <person name="Calhoun S."/>
            <person name="Haridas S."/>
            <person name="Kuo A."/>
            <person name="Mondo S."/>
            <person name="Pangilinan J."/>
            <person name="Riley R."/>
            <person name="LaButti K."/>
            <person name="Andreopoulos B."/>
            <person name="Lipzen A."/>
            <person name="Chen C."/>
            <person name="Yan M."/>
            <person name="Daum C."/>
            <person name="Ng V."/>
            <person name="Clum A."/>
            <person name="Steindorff A."/>
            <person name="Ohm R.A."/>
            <person name="Martin F."/>
            <person name="Silar P."/>
            <person name="Natvig D.O."/>
            <person name="Lalanne C."/>
            <person name="Gautier V."/>
            <person name="Ament-Velasquez S.L."/>
            <person name="Kruys A."/>
            <person name="Hutchinson M.I."/>
            <person name="Powell A.J."/>
            <person name="Barry K."/>
            <person name="Miller A.N."/>
            <person name="Grigoriev I.V."/>
            <person name="Debuchy R."/>
            <person name="Gladieux P."/>
            <person name="Hiltunen Thoren M."/>
            <person name="Johannesson H."/>
        </authorList>
    </citation>
    <scope>NUCLEOTIDE SEQUENCE</scope>
    <source>
        <strain evidence="2">CBS 626.80</strain>
    </source>
</reference>
<proteinExistence type="predicted"/>
<name>A0AAN6SDB0_9PEZI</name>
<evidence type="ECO:0000313" key="2">
    <source>
        <dbReference type="EMBL" id="KAK3949400.1"/>
    </source>
</evidence>